<organism evidence="2 3">
    <name type="scientific">Natrinema zhouii</name>
    <dbReference type="NCBI Taxonomy" id="1710539"/>
    <lineage>
        <taxon>Archaea</taxon>
        <taxon>Methanobacteriati</taxon>
        <taxon>Methanobacteriota</taxon>
        <taxon>Stenosarchaea group</taxon>
        <taxon>Halobacteria</taxon>
        <taxon>Halobacteriales</taxon>
        <taxon>Natrialbaceae</taxon>
        <taxon>Natrinema</taxon>
    </lineage>
</organism>
<feature type="transmembrane region" description="Helical" evidence="1">
    <location>
        <begin position="20"/>
        <end position="39"/>
    </location>
</feature>
<keyword evidence="1" id="KW-1133">Transmembrane helix</keyword>
<dbReference type="KEGG" id="nay:HYG81_13410"/>
<dbReference type="RefSeq" id="WP_180840285.1">
    <property type="nucleotide sequence ID" value="NZ_CP059154.1"/>
</dbReference>
<dbReference type="AlphaFoldDB" id="A0A7D6CNG6"/>
<reference evidence="2 3" key="1">
    <citation type="submission" date="2020-07" db="EMBL/GenBank/DDBJ databases">
        <title>Natrinema (YPL30) sp. nov. and Haloterrigena xxxxxx (YPL8) sp. nov., isolated from a salt mine.</title>
        <authorList>
            <person name="Cui H."/>
        </authorList>
    </citation>
    <scope>NUCLEOTIDE SEQUENCE [LARGE SCALE GENOMIC DNA]</scope>
    <source>
        <strain evidence="2 3">YPL13</strain>
    </source>
</reference>
<feature type="transmembrane region" description="Helical" evidence="1">
    <location>
        <begin position="45"/>
        <end position="65"/>
    </location>
</feature>
<accession>A0A7D6CNG6</accession>
<dbReference type="EMBL" id="CP059154">
    <property type="protein sequence ID" value="QLK25094.1"/>
    <property type="molecule type" value="Genomic_DNA"/>
</dbReference>
<keyword evidence="1" id="KW-0472">Membrane</keyword>
<proteinExistence type="predicted"/>
<dbReference type="Proteomes" id="UP000510869">
    <property type="component" value="Chromosome"/>
</dbReference>
<keyword evidence="3" id="KW-1185">Reference proteome</keyword>
<dbReference type="GeneID" id="56144221"/>
<gene>
    <name evidence="2" type="ORF">HYG81_13410</name>
</gene>
<keyword evidence="1" id="KW-0812">Transmembrane</keyword>
<evidence type="ECO:0000313" key="2">
    <source>
        <dbReference type="EMBL" id="QLK25094.1"/>
    </source>
</evidence>
<name>A0A7D6CNG6_9EURY</name>
<dbReference type="OrthoDB" id="177159at2157"/>
<evidence type="ECO:0000256" key="1">
    <source>
        <dbReference type="SAM" id="Phobius"/>
    </source>
</evidence>
<sequence length="84" mass="9239">MPSAPIAPHSEIATRLASRLCIVFAIGGFCTLILLPWHSILSVPLVLLVNLIVIWFTVHYVFAALNDLLEVKLEDSNQSPRSDA</sequence>
<evidence type="ECO:0000313" key="3">
    <source>
        <dbReference type="Proteomes" id="UP000510869"/>
    </source>
</evidence>
<protein>
    <submittedName>
        <fullName evidence="2">Uncharacterized protein</fullName>
    </submittedName>
</protein>